<keyword evidence="2" id="KW-0808">Transferase</keyword>
<dbReference type="PANTHER" id="PTHR34106:SF5">
    <property type="entry name" value="GLYCOSIDASE"/>
    <property type="match status" value="1"/>
</dbReference>
<evidence type="ECO:0000256" key="1">
    <source>
        <dbReference type="ARBA" id="ARBA00022676"/>
    </source>
</evidence>
<dbReference type="CDD" id="cd18612">
    <property type="entry name" value="GH130_Lin0857-like"/>
    <property type="match status" value="1"/>
</dbReference>
<evidence type="ECO:0000313" key="5">
    <source>
        <dbReference type="Proteomes" id="UP000284531"/>
    </source>
</evidence>
<keyword evidence="4" id="KW-0378">Hydrolase</keyword>
<dbReference type="Proteomes" id="UP000284531">
    <property type="component" value="Unassembled WGS sequence"/>
</dbReference>
<dbReference type="InterPro" id="IPR007184">
    <property type="entry name" value="Mannoside_phosphorylase"/>
</dbReference>
<name>A0A419WT61_9BACT</name>
<protein>
    <submittedName>
        <fullName evidence="4">Putative GH43/DUF377 family glycosyl hydrolase</fullName>
    </submittedName>
</protein>
<keyword evidence="1" id="KW-0328">Glycosyltransferase</keyword>
<evidence type="ECO:0000256" key="2">
    <source>
        <dbReference type="ARBA" id="ARBA00022679"/>
    </source>
</evidence>
<sequence>MICLEIMKRHNSNPLIRPEDVKASNPSFKVLGAFNPGAIQFRDETLLLIRVAENSLPEENHITIPYYQNGEAKVMRIEKDDPELIYKDTRGYFYKGVDYLTTMSHLRLARSNDGIKFIVEGKPFIYPTLDCECFGVEDARIVQIDDVFYINYTAVSGDGYVTYLAKTKDFINVEKLGIVFPPLNKDVAFFPEKVNGKYAAIHRPDNKGFGLPSIWYATSPDMMNWGEHICLLRPDASKTEQQKIGGGSSPIKTDKGWLIVYHAKGEDSVYSLKLLLLDLHDPTKILKKVDTPVLIPEMEYEKNGFFPNVVFTNGLVEKDNGELWIYYGACDETVCLAITSVQDLLKYFN</sequence>
<dbReference type="PIRSF" id="PIRSF016202">
    <property type="entry name" value="PH1107"/>
    <property type="match status" value="1"/>
</dbReference>
<organism evidence="4 5">
    <name type="scientific">Marinifilum flexuosum</name>
    <dbReference type="NCBI Taxonomy" id="1117708"/>
    <lineage>
        <taxon>Bacteria</taxon>
        <taxon>Pseudomonadati</taxon>
        <taxon>Bacteroidota</taxon>
        <taxon>Bacteroidia</taxon>
        <taxon>Marinilabiliales</taxon>
        <taxon>Marinifilaceae</taxon>
    </lineage>
</organism>
<dbReference type="SUPFAM" id="SSF75005">
    <property type="entry name" value="Arabinanase/levansucrase/invertase"/>
    <property type="match status" value="1"/>
</dbReference>
<dbReference type="GO" id="GO:0016787">
    <property type="term" value="F:hydrolase activity"/>
    <property type="evidence" value="ECO:0007669"/>
    <property type="project" value="UniProtKB-KW"/>
</dbReference>
<evidence type="ECO:0000313" key="4">
    <source>
        <dbReference type="EMBL" id="RKD98635.1"/>
    </source>
</evidence>
<keyword evidence="5" id="KW-1185">Reference proteome</keyword>
<dbReference type="AlphaFoldDB" id="A0A419WT61"/>
<comment type="similarity">
    <text evidence="3">Belongs to the glycosyl hydrolase 130 family.</text>
</comment>
<dbReference type="PANTHER" id="PTHR34106">
    <property type="entry name" value="GLYCOSIDASE"/>
    <property type="match status" value="1"/>
</dbReference>
<dbReference type="InterPro" id="IPR023296">
    <property type="entry name" value="Glyco_hydro_beta-prop_sf"/>
</dbReference>
<dbReference type="GO" id="GO:0016757">
    <property type="term" value="F:glycosyltransferase activity"/>
    <property type="evidence" value="ECO:0007669"/>
    <property type="project" value="UniProtKB-KW"/>
</dbReference>
<dbReference type="Pfam" id="PF04041">
    <property type="entry name" value="Glyco_hydro_130"/>
    <property type="match status" value="1"/>
</dbReference>
<proteinExistence type="inferred from homology"/>
<evidence type="ECO:0000256" key="3">
    <source>
        <dbReference type="ARBA" id="ARBA00024356"/>
    </source>
</evidence>
<reference evidence="4 5" key="1">
    <citation type="submission" date="2018-09" db="EMBL/GenBank/DDBJ databases">
        <title>Genomic Encyclopedia of Archaeal and Bacterial Type Strains, Phase II (KMG-II): from individual species to whole genera.</title>
        <authorList>
            <person name="Goeker M."/>
        </authorList>
    </citation>
    <scope>NUCLEOTIDE SEQUENCE [LARGE SCALE GENOMIC DNA]</scope>
    <source>
        <strain evidence="4 5">DSM 21950</strain>
    </source>
</reference>
<gene>
    <name evidence="4" type="ORF">BXY64_3495</name>
</gene>
<dbReference type="Gene3D" id="2.115.10.20">
    <property type="entry name" value="Glycosyl hydrolase domain, family 43"/>
    <property type="match status" value="1"/>
</dbReference>
<comment type="caution">
    <text evidence="4">The sequence shown here is derived from an EMBL/GenBank/DDBJ whole genome shotgun (WGS) entry which is preliminary data.</text>
</comment>
<accession>A0A419WT61</accession>
<dbReference type="EMBL" id="RAPQ01000011">
    <property type="protein sequence ID" value="RKD98635.1"/>
    <property type="molecule type" value="Genomic_DNA"/>
</dbReference>